<gene>
    <name evidence="1" type="ORF">Glove_116g6</name>
</gene>
<evidence type="ECO:0000313" key="2">
    <source>
        <dbReference type="Proteomes" id="UP000266861"/>
    </source>
</evidence>
<evidence type="ECO:0000313" key="1">
    <source>
        <dbReference type="EMBL" id="RHZ81937.1"/>
    </source>
</evidence>
<dbReference type="InterPro" id="IPR012337">
    <property type="entry name" value="RNaseH-like_sf"/>
</dbReference>
<comment type="caution">
    <text evidence="1">The sequence shown here is derived from an EMBL/GenBank/DDBJ whole genome shotgun (WGS) entry which is preliminary data.</text>
</comment>
<accession>A0A397J3G7</accession>
<dbReference type="InterPro" id="IPR036236">
    <property type="entry name" value="Znf_C2H2_sf"/>
</dbReference>
<dbReference type="AlphaFoldDB" id="A0A397J3G7"/>
<dbReference type="Gene3D" id="3.30.160.60">
    <property type="entry name" value="Classic Zinc Finger"/>
    <property type="match status" value="1"/>
</dbReference>
<keyword evidence="2" id="KW-1185">Reference proteome</keyword>
<dbReference type="OrthoDB" id="2415291at2759"/>
<sequence length="271" mass="31456">MPPKRQKTSAVTVYTRVKEYKDIFHVDNGLFFCNYCDLSVEWKHKSTIDAHCTSKKHLSQQKLYIANERNKNQQTLRKDGTISQAPTLCQIYLFRVFNKHLESLKTIFDLKPISIIMDETSDNCARSVVNTLFVFHTHIKLVSVNFLEQVNNSTIGQTLLPILTFYNIPLNLSCLFLSDSAAYMKKCYRNVLKPIILQLIHLPCIAHILNLIGETWRDFSQFSLLKTFLAKIKDSFVKSPARKARYITHLRMNEVALPYKIPLSNKTHWNS</sequence>
<organism evidence="1 2">
    <name type="scientific">Diversispora epigaea</name>
    <dbReference type="NCBI Taxonomy" id="1348612"/>
    <lineage>
        <taxon>Eukaryota</taxon>
        <taxon>Fungi</taxon>
        <taxon>Fungi incertae sedis</taxon>
        <taxon>Mucoromycota</taxon>
        <taxon>Glomeromycotina</taxon>
        <taxon>Glomeromycetes</taxon>
        <taxon>Diversisporales</taxon>
        <taxon>Diversisporaceae</taxon>
        <taxon>Diversispora</taxon>
    </lineage>
</organism>
<proteinExistence type="predicted"/>
<reference evidence="1 2" key="1">
    <citation type="submission" date="2018-08" db="EMBL/GenBank/DDBJ databases">
        <title>Genome and evolution of the arbuscular mycorrhizal fungus Diversispora epigaea (formerly Glomus versiforme) and its bacterial endosymbionts.</title>
        <authorList>
            <person name="Sun X."/>
            <person name="Fei Z."/>
            <person name="Harrison M."/>
        </authorList>
    </citation>
    <scope>NUCLEOTIDE SEQUENCE [LARGE SCALE GENOMIC DNA]</scope>
    <source>
        <strain evidence="1 2">IT104</strain>
    </source>
</reference>
<dbReference type="EMBL" id="PQFF01000108">
    <property type="protein sequence ID" value="RHZ81937.1"/>
    <property type="molecule type" value="Genomic_DNA"/>
</dbReference>
<dbReference type="SUPFAM" id="SSF53098">
    <property type="entry name" value="Ribonuclease H-like"/>
    <property type="match status" value="1"/>
</dbReference>
<protein>
    <recommendedName>
        <fullName evidence="3">DUF659 domain-containing protein</fullName>
    </recommendedName>
</protein>
<evidence type="ECO:0008006" key="3">
    <source>
        <dbReference type="Google" id="ProtNLM"/>
    </source>
</evidence>
<name>A0A397J3G7_9GLOM</name>
<dbReference type="Proteomes" id="UP000266861">
    <property type="component" value="Unassembled WGS sequence"/>
</dbReference>
<dbReference type="SUPFAM" id="SSF57667">
    <property type="entry name" value="beta-beta-alpha zinc fingers"/>
    <property type="match status" value="1"/>
</dbReference>